<dbReference type="AlphaFoldDB" id="A0A934LZN0"/>
<keyword evidence="5" id="KW-1185">Reference proteome</keyword>
<accession>A0A934LZN0</accession>
<sequence>MIGLILGTSEGRKILSLLNNYTEDILVSTATEYGGEILKDYKYSYLNTNPLDLEGLVRLFKEKNVSLLVDASHPYALEISKNAIKACEVFGIEYLRYERPSCVDKFKNEEKIIELKDYEELYDKLKNIKGNILNTTGSRNLDRILSMNLKNRIIHRVLPSVKVMQECIDKGLDAGDIISIKGPISYELNCAFIKEYKAQAVILKDSGIQGGTEEKLRACVDNNIYGFIIGRQTMKCNNVFYDIEDLVNYLLDKVKLK</sequence>
<dbReference type="NCBIfam" id="TIGR00715">
    <property type="entry name" value="precor6x_red"/>
    <property type="match status" value="1"/>
</dbReference>
<dbReference type="InterPro" id="IPR003723">
    <property type="entry name" value="Precorrin-6x_reduct"/>
</dbReference>
<dbReference type="GO" id="GO:0016994">
    <property type="term" value="F:precorrin-6A reductase activity"/>
    <property type="evidence" value="ECO:0007669"/>
    <property type="project" value="InterPro"/>
</dbReference>
<dbReference type="EMBL" id="JAEEGB010000001">
    <property type="protein sequence ID" value="MBI6871154.1"/>
    <property type="molecule type" value="Genomic_DNA"/>
</dbReference>
<comment type="pathway">
    <text evidence="1">Cofactor biosynthesis; adenosylcobalamin biosynthesis.</text>
</comment>
<keyword evidence="3 4" id="KW-0560">Oxidoreductase</keyword>
<evidence type="ECO:0000256" key="2">
    <source>
        <dbReference type="ARBA" id="ARBA00022573"/>
    </source>
</evidence>
<reference evidence="4" key="1">
    <citation type="submission" date="2020-12" db="EMBL/GenBank/DDBJ databases">
        <title>Clostridium thailandense sp. nov., a novel acetogenic bacterium isolated from peat land soil in Thailand.</title>
        <authorList>
            <person name="Chaikitkaew S."/>
            <person name="Birkeland N.K."/>
        </authorList>
    </citation>
    <scope>NUCLEOTIDE SEQUENCE</scope>
    <source>
        <strain evidence="4">DSM 17425</strain>
    </source>
</reference>
<gene>
    <name evidence="4" type="ORF">I6U51_00355</name>
</gene>
<evidence type="ECO:0000313" key="4">
    <source>
        <dbReference type="EMBL" id="MBI6871154.1"/>
    </source>
</evidence>
<dbReference type="RefSeq" id="WP_211140618.1">
    <property type="nucleotide sequence ID" value="NZ_JAEEGB010000001.1"/>
</dbReference>
<evidence type="ECO:0000256" key="1">
    <source>
        <dbReference type="ARBA" id="ARBA00004953"/>
    </source>
</evidence>
<dbReference type="NCBIfam" id="NF005970">
    <property type="entry name" value="PRK08057.1-4"/>
    <property type="match status" value="1"/>
</dbReference>
<dbReference type="GO" id="GO:0009236">
    <property type="term" value="P:cobalamin biosynthetic process"/>
    <property type="evidence" value="ECO:0007669"/>
    <property type="project" value="UniProtKB-KW"/>
</dbReference>
<comment type="caution">
    <text evidence="4">The sequence shown here is derived from an EMBL/GenBank/DDBJ whole genome shotgun (WGS) entry which is preliminary data.</text>
</comment>
<name>A0A934LZN0_9CLOT</name>
<evidence type="ECO:0000256" key="3">
    <source>
        <dbReference type="ARBA" id="ARBA00023002"/>
    </source>
</evidence>
<evidence type="ECO:0000313" key="5">
    <source>
        <dbReference type="Proteomes" id="UP000622687"/>
    </source>
</evidence>
<dbReference type="PANTHER" id="PTHR36925:SF1">
    <property type="entry name" value="COBALT-PRECORRIN-6A REDUCTASE"/>
    <property type="match status" value="1"/>
</dbReference>
<proteinExistence type="predicted"/>
<dbReference type="Proteomes" id="UP000622687">
    <property type="component" value="Unassembled WGS sequence"/>
</dbReference>
<organism evidence="4 5">
    <name type="scientific">Clostridium aciditolerans</name>
    <dbReference type="NCBI Taxonomy" id="339861"/>
    <lineage>
        <taxon>Bacteria</taxon>
        <taxon>Bacillati</taxon>
        <taxon>Bacillota</taxon>
        <taxon>Clostridia</taxon>
        <taxon>Eubacteriales</taxon>
        <taxon>Clostridiaceae</taxon>
        <taxon>Clostridium</taxon>
    </lineage>
</organism>
<dbReference type="Pfam" id="PF02571">
    <property type="entry name" value="CbiJ"/>
    <property type="match status" value="1"/>
</dbReference>
<dbReference type="PANTHER" id="PTHR36925">
    <property type="entry name" value="COBALT-PRECORRIN-6A REDUCTASE"/>
    <property type="match status" value="1"/>
</dbReference>
<protein>
    <submittedName>
        <fullName evidence="4">Cobalt-precorrin-6A reductase</fullName>
        <ecNumber evidence="4">1.3.1.106</ecNumber>
    </submittedName>
</protein>
<keyword evidence="2" id="KW-0169">Cobalamin biosynthesis</keyword>
<dbReference type="PROSITE" id="PS51014">
    <property type="entry name" value="COBK_CBIJ"/>
    <property type="match status" value="1"/>
</dbReference>
<dbReference type="EC" id="1.3.1.106" evidence="4"/>